<dbReference type="RefSeq" id="WP_026633949.1">
    <property type="nucleotide sequence ID" value="NZ_FONH01000005.1"/>
</dbReference>
<organism evidence="2 3">
    <name type="scientific">Dyella marensis</name>
    <dbReference type="NCBI Taxonomy" id="500610"/>
    <lineage>
        <taxon>Bacteria</taxon>
        <taxon>Pseudomonadati</taxon>
        <taxon>Pseudomonadota</taxon>
        <taxon>Gammaproteobacteria</taxon>
        <taxon>Lysobacterales</taxon>
        <taxon>Rhodanobacteraceae</taxon>
        <taxon>Dyella</taxon>
    </lineage>
</organism>
<dbReference type="AlphaFoldDB" id="A0A1I2F255"/>
<dbReference type="EMBL" id="FONH01000005">
    <property type="protein sequence ID" value="SFE98611.1"/>
    <property type="molecule type" value="Genomic_DNA"/>
</dbReference>
<evidence type="ECO:0000256" key="1">
    <source>
        <dbReference type="SAM" id="SignalP"/>
    </source>
</evidence>
<evidence type="ECO:0000313" key="2">
    <source>
        <dbReference type="EMBL" id="SFE98611.1"/>
    </source>
</evidence>
<reference evidence="3" key="1">
    <citation type="submission" date="2016-10" db="EMBL/GenBank/DDBJ databases">
        <authorList>
            <person name="Varghese N."/>
            <person name="Submissions S."/>
        </authorList>
    </citation>
    <scope>NUCLEOTIDE SEQUENCE [LARGE SCALE GENOMIC DNA]</scope>
    <source>
        <strain evidence="3">UNC178MFTsu3.1</strain>
    </source>
</reference>
<gene>
    <name evidence="2" type="ORF">SAMN02799615_02176</name>
</gene>
<feature type="chain" id="PRO_5011600725" description="MetA-pathway of phenol degradation" evidence="1">
    <location>
        <begin position="29"/>
        <end position="331"/>
    </location>
</feature>
<evidence type="ECO:0000313" key="3">
    <source>
        <dbReference type="Proteomes" id="UP000199477"/>
    </source>
</evidence>
<accession>A0A1I2F255</accession>
<keyword evidence="3" id="KW-1185">Reference proteome</keyword>
<sequence>MLHTKTKQPGLARYLPLLLLAFSPAAFAENRPRPEVNFTGTLATSNPNTVPKGALILTPNLIYLYANERYDRSGRTRKLQNSYSQWQVLLPIAYGITPRLTGKLNLGAAHTSANGRHTTAMRATDASVRLQYLLRAPNQDGTRTAISMFAQHNLITAAYDSLRDHAFEGMGSGARRTTLSLLAQKTFWMPSERPLRVRGQLSWSPRPPAVSLRDVSVYSTPRGFRGRYHPGAQLNLSLGAEYSLDYRWALALDVSANRQGRAWLDGNVYRKDGKGWNMQRTDHYSTVYSVTPGVEYNFNRQYNLIVGAQISVAGHNTRSFVSPRAALNMVY</sequence>
<proteinExistence type="predicted"/>
<feature type="signal peptide" evidence="1">
    <location>
        <begin position="1"/>
        <end position="28"/>
    </location>
</feature>
<evidence type="ECO:0008006" key="4">
    <source>
        <dbReference type="Google" id="ProtNLM"/>
    </source>
</evidence>
<keyword evidence="1" id="KW-0732">Signal</keyword>
<dbReference type="Proteomes" id="UP000199477">
    <property type="component" value="Unassembled WGS sequence"/>
</dbReference>
<protein>
    <recommendedName>
        <fullName evidence="4">MetA-pathway of phenol degradation</fullName>
    </recommendedName>
</protein>
<name>A0A1I2F255_9GAMM</name>